<feature type="domain" description="ImpA N-terminal" evidence="2">
    <location>
        <begin position="10"/>
        <end position="129"/>
    </location>
</feature>
<dbReference type="PANTHER" id="PTHR37951:SF1">
    <property type="entry name" value="TYPE VI SECRETION SYSTEM COMPONENT TSSA1"/>
    <property type="match status" value="1"/>
</dbReference>
<dbReference type="RefSeq" id="WP_025293556.1">
    <property type="nucleotide sequence ID" value="NZ_CP006644.1"/>
</dbReference>
<dbReference type="EMBL" id="CP006644">
    <property type="protein sequence ID" value="AHE55381.1"/>
    <property type="molecule type" value="Genomic_DNA"/>
</dbReference>
<proteinExistence type="predicted"/>
<accession>W0AE63</accession>
<dbReference type="OrthoDB" id="9771118at2"/>
<reference evidence="3 4" key="1">
    <citation type="submission" date="2013-07" db="EMBL/GenBank/DDBJ databases">
        <title>Completed genome of Sphingomonas sanxanigenens NX02.</title>
        <authorList>
            <person name="Ma T."/>
            <person name="Huang H."/>
            <person name="Wu M."/>
            <person name="Li X."/>
            <person name="Li G."/>
        </authorList>
    </citation>
    <scope>NUCLEOTIDE SEQUENCE [LARGE SCALE GENOMIC DNA]</scope>
    <source>
        <strain evidence="3 4">NX02</strain>
    </source>
</reference>
<dbReference type="eggNOG" id="COG3515">
    <property type="taxonomic scope" value="Bacteria"/>
</dbReference>
<dbReference type="PANTHER" id="PTHR37951">
    <property type="entry name" value="CYTOPLASMIC PROTEIN-RELATED"/>
    <property type="match status" value="1"/>
</dbReference>
<protein>
    <recommendedName>
        <fullName evidence="2">ImpA N-terminal domain-containing protein</fullName>
    </recommendedName>
</protein>
<organism evidence="3 4">
    <name type="scientific">Sphingomonas sanxanigenens DSM 19645 = NX02</name>
    <dbReference type="NCBI Taxonomy" id="1123269"/>
    <lineage>
        <taxon>Bacteria</taxon>
        <taxon>Pseudomonadati</taxon>
        <taxon>Pseudomonadota</taxon>
        <taxon>Alphaproteobacteria</taxon>
        <taxon>Sphingomonadales</taxon>
        <taxon>Sphingomonadaceae</taxon>
        <taxon>Sphingomonas</taxon>
    </lineage>
</organism>
<dbReference type="Proteomes" id="UP000018851">
    <property type="component" value="Chromosome"/>
</dbReference>
<gene>
    <name evidence="3" type="ORF">NX02_18560</name>
</gene>
<feature type="region of interest" description="Disordered" evidence="1">
    <location>
        <begin position="247"/>
        <end position="266"/>
    </location>
</feature>
<evidence type="ECO:0000256" key="1">
    <source>
        <dbReference type="SAM" id="MobiDB-lite"/>
    </source>
</evidence>
<name>W0AE63_9SPHN</name>
<evidence type="ECO:0000259" key="2">
    <source>
        <dbReference type="Pfam" id="PF06812"/>
    </source>
</evidence>
<dbReference type="Pfam" id="PF06812">
    <property type="entry name" value="ImpA_N"/>
    <property type="match status" value="1"/>
</dbReference>
<sequence>MDRISDESCRPFADGAPGGPDLAYDPQRQVIEQAFDASVSIDASGIADAERDTDWRTIIAAIREQAERTRDIWLPVYLCRAGARAGSLQIVAEGAHVLATLLEQCWAAMHPALEEYGFESRRGACDTLVSRGEMLLPLEQVSVFAHPRLGRFAIADLMRFHKEGEAAEGHGQFRLAVEGVEPAEWAAIAETLDTIADGIRRADAVLVAEAGGGTGTNFRPLTDLIAGARAAIVALLPRDAVETIGADEAEEDVGTPDDAPRASGAIRGRDDVLRHLDLIARYYREHEPSSPVPLLLDRARGWVTLDFVSILQDIAPGSVEDATHILRGRAE</sequence>
<dbReference type="STRING" id="1123269.NX02_18560"/>
<dbReference type="InterPro" id="IPR010657">
    <property type="entry name" value="ImpA_N"/>
</dbReference>
<dbReference type="AlphaFoldDB" id="W0AE63"/>
<dbReference type="KEGG" id="ssan:NX02_18560"/>
<evidence type="ECO:0000313" key="3">
    <source>
        <dbReference type="EMBL" id="AHE55381.1"/>
    </source>
</evidence>
<feature type="region of interest" description="Disordered" evidence="1">
    <location>
        <begin position="1"/>
        <end position="21"/>
    </location>
</feature>
<keyword evidence="4" id="KW-1185">Reference proteome</keyword>
<dbReference type="PATRIC" id="fig|1123269.5.peg.3634"/>
<dbReference type="InterPro" id="IPR017740">
    <property type="entry name" value="TssA-like"/>
</dbReference>
<dbReference type="HOGENOM" id="CLU_060104_0_0_5"/>
<evidence type="ECO:0000313" key="4">
    <source>
        <dbReference type="Proteomes" id="UP000018851"/>
    </source>
</evidence>